<dbReference type="InterPro" id="IPR012318">
    <property type="entry name" value="HTH_CRP"/>
</dbReference>
<dbReference type="GO" id="GO:0003677">
    <property type="term" value="F:DNA binding"/>
    <property type="evidence" value="ECO:0007669"/>
    <property type="project" value="UniProtKB-KW"/>
</dbReference>
<evidence type="ECO:0000256" key="2">
    <source>
        <dbReference type="ARBA" id="ARBA00023125"/>
    </source>
</evidence>
<dbReference type="AlphaFoldDB" id="A0A2P7S844"/>
<comment type="caution">
    <text evidence="6">The sequence shown here is derived from an EMBL/GenBank/DDBJ whole genome shotgun (WGS) entry which is preliminary data.</text>
</comment>
<keyword evidence="1" id="KW-0805">Transcription regulation</keyword>
<dbReference type="Pfam" id="PF13545">
    <property type="entry name" value="HTH_Crp_2"/>
    <property type="match status" value="1"/>
</dbReference>
<feature type="domain" description="HTH crp-type" evidence="5">
    <location>
        <begin position="148"/>
        <end position="222"/>
    </location>
</feature>
<protein>
    <submittedName>
        <fullName evidence="6">Crp/Fnr family transcriptional regulator</fullName>
    </submittedName>
</protein>
<dbReference type="Gene3D" id="2.60.120.10">
    <property type="entry name" value="Jelly Rolls"/>
    <property type="match status" value="1"/>
</dbReference>
<dbReference type="Pfam" id="PF00027">
    <property type="entry name" value="cNMP_binding"/>
    <property type="match status" value="1"/>
</dbReference>
<dbReference type="InterPro" id="IPR018490">
    <property type="entry name" value="cNMP-bd_dom_sf"/>
</dbReference>
<feature type="domain" description="Cyclic nucleotide-binding" evidence="4">
    <location>
        <begin position="14"/>
        <end position="117"/>
    </location>
</feature>
<keyword evidence="3" id="KW-0804">Transcription</keyword>
<dbReference type="InterPro" id="IPR036388">
    <property type="entry name" value="WH-like_DNA-bd_sf"/>
</dbReference>
<dbReference type="InterPro" id="IPR036390">
    <property type="entry name" value="WH_DNA-bd_sf"/>
</dbReference>
<dbReference type="InterPro" id="IPR000595">
    <property type="entry name" value="cNMP-bd_dom"/>
</dbReference>
<keyword evidence="2" id="KW-0238">DNA-binding</keyword>
<sequence>MPSQVDALSRKLSAFMQLKPEDAAALEKLQGPRTLVSAGKEIVYEGQHRHAAYVLREGWAYSYKRLHDGARQIIDVQIPGDFLGVRSLLLRTSDQSFVALTDIEVSRINTERLWEIFHGTPRLALALLWAASRDGAMVVEHLVSIGRRDALTRTAHFLLELGVRMKLIGRGTADSYSCPLSQSILADALGLTAIHLNRVLRQLREANLLVFREGVVTFLDREALAEITGFDFTYLDQNMPASK</sequence>
<evidence type="ECO:0000256" key="1">
    <source>
        <dbReference type="ARBA" id="ARBA00023015"/>
    </source>
</evidence>
<dbReference type="SUPFAM" id="SSF51206">
    <property type="entry name" value="cAMP-binding domain-like"/>
    <property type="match status" value="1"/>
</dbReference>
<gene>
    <name evidence="6" type="ORF">C7I85_19260</name>
</gene>
<dbReference type="CDD" id="cd00038">
    <property type="entry name" value="CAP_ED"/>
    <property type="match status" value="1"/>
</dbReference>
<dbReference type="SMART" id="SM00100">
    <property type="entry name" value="cNMP"/>
    <property type="match status" value="1"/>
</dbReference>
<dbReference type="InterPro" id="IPR014710">
    <property type="entry name" value="RmlC-like_jellyroll"/>
</dbReference>
<dbReference type="Gene3D" id="1.10.10.10">
    <property type="entry name" value="Winged helix-like DNA-binding domain superfamily/Winged helix DNA-binding domain"/>
    <property type="match status" value="1"/>
</dbReference>
<evidence type="ECO:0000313" key="6">
    <source>
        <dbReference type="EMBL" id="PSJ58637.1"/>
    </source>
</evidence>
<reference evidence="6 7" key="1">
    <citation type="submission" date="2018-03" db="EMBL/GenBank/DDBJ databases">
        <title>The draft genome of Mesorhizobium soli JCM 19897.</title>
        <authorList>
            <person name="Li L."/>
            <person name="Liu L."/>
            <person name="Liang L."/>
            <person name="Wang T."/>
            <person name="Zhang X."/>
        </authorList>
    </citation>
    <scope>NUCLEOTIDE SEQUENCE [LARGE SCALE GENOMIC DNA]</scope>
    <source>
        <strain evidence="6 7">JCM 19897</strain>
    </source>
</reference>
<evidence type="ECO:0000259" key="4">
    <source>
        <dbReference type="PROSITE" id="PS50042"/>
    </source>
</evidence>
<name>A0A2P7S844_9HYPH</name>
<organism evidence="6 7">
    <name type="scientific">Pseudaminobacter soli</name>
    <name type="common">ex Li et al. 2025</name>
    <dbReference type="NCBI Taxonomy" id="1295366"/>
    <lineage>
        <taxon>Bacteria</taxon>
        <taxon>Pseudomonadati</taxon>
        <taxon>Pseudomonadota</taxon>
        <taxon>Alphaproteobacteria</taxon>
        <taxon>Hyphomicrobiales</taxon>
        <taxon>Phyllobacteriaceae</taxon>
        <taxon>Pseudaminobacter</taxon>
    </lineage>
</organism>
<keyword evidence="7" id="KW-1185">Reference proteome</keyword>
<evidence type="ECO:0000313" key="7">
    <source>
        <dbReference type="Proteomes" id="UP000240653"/>
    </source>
</evidence>
<dbReference type="OrthoDB" id="7584044at2"/>
<dbReference type="PROSITE" id="PS51063">
    <property type="entry name" value="HTH_CRP_2"/>
    <property type="match status" value="1"/>
</dbReference>
<evidence type="ECO:0000259" key="5">
    <source>
        <dbReference type="PROSITE" id="PS51063"/>
    </source>
</evidence>
<accession>A0A2P7S844</accession>
<evidence type="ECO:0000256" key="3">
    <source>
        <dbReference type="ARBA" id="ARBA00023163"/>
    </source>
</evidence>
<dbReference type="SUPFAM" id="SSF46785">
    <property type="entry name" value="Winged helix' DNA-binding domain"/>
    <property type="match status" value="1"/>
</dbReference>
<dbReference type="PROSITE" id="PS50042">
    <property type="entry name" value="CNMP_BINDING_3"/>
    <property type="match status" value="1"/>
</dbReference>
<dbReference type="Proteomes" id="UP000240653">
    <property type="component" value="Unassembled WGS sequence"/>
</dbReference>
<dbReference type="EMBL" id="PXYL01000010">
    <property type="protein sequence ID" value="PSJ58637.1"/>
    <property type="molecule type" value="Genomic_DNA"/>
</dbReference>
<proteinExistence type="predicted"/>
<dbReference type="GO" id="GO:0006355">
    <property type="term" value="P:regulation of DNA-templated transcription"/>
    <property type="evidence" value="ECO:0007669"/>
    <property type="project" value="InterPro"/>
</dbReference>